<dbReference type="SMART" id="SM01085">
    <property type="entry name" value="CK_II_beta"/>
    <property type="match status" value="1"/>
</dbReference>
<organism evidence="4 5">
    <name type="scientific">Ensete ventricosum</name>
    <name type="common">Abyssinian banana</name>
    <name type="synonym">Musa ensete</name>
    <dbReference type="NCBI Taxonomy" id="4639"/>
    <lineage>
        <taxon>Eukaryota</taxon>
        <taxon>Viridiplantae</taxon>
        <taxon>Streptophyta</taxon>
        <taxon>Embryophyta</taxon>
        <taxon>Tracheophyta</taxon>
        <taxon>Spermatophyta</taxon>
        <taxon>Magnoliopsida</taxon>
        <taxon>Liliopsida</taxon>
        <taxon>Zingiberales</taxon>
        <taxon>Musaceae</taxon>
        <taxon>Ensete</taxon>
    </lineage>
</organism>
<evidence type="ECO:0000313" key="4">
    <source>
        <dbReference type="EMBL" id="KAJ8464286.1"/>
    </source>
</evidence>
<protein>
    <recommendedName>
        <fullName evidence="2">Casein kinase II subunit beta</fullName>
        <shortName evidence="2">CK II beta</shortName>
    </recommendedName>
</protein>
<keyword evidence="5" id="KW-1185">Reference proteome</keyword>
<reference evidence="4 5" key="1">
    <citation type="submission" date="2022-12" db="EMBL/GenBank/DDBJ databases">
        <title>Chromosome-scale assembly of the Ensete ventricosum genome.</title>
        <authorList>
            <person name="Dussert Y."/>
            <person name="Stocks J."/>
            <person name="Wendawek A."/>
            <person name="Woldeyes F."/>
            <person name="Nichols R.A."/>
            <person name="Borrell J.S."/>
        </authorList>
    </citation>
    <scope>NUCLEOTIDE SEQUENCE [LARGE SCALE GENOMIC DNA]</scope>
    <source>
        <strain evidence="5">cv. Maze</strain>
        <tissue evidence="4">Seeds</tissue>
    </source>
</reference>
<comment type="function">
    <text evidence="2">Plays a complex role in regulating the basal catalytic activity of the alpha subunit.</text>
</comment>
<dbReference type="InterPro" id="IPR035991">
    <property type="entry name" value="Casein_kinase_II_beta-like"/>
</dbReference>
<dbReference type="AlphaFoldDB" id="A0AAV8Q447"/>
<dbReference type="GO" id="GO:0005737">
    <property type="term" value="C:cytoplasm"/>
    <property type="evidence" value="ECO:0007669"/>
    <property type="project" value="TreeGrafter"/>
</dbReference>
<name>A0AAV8Q447_ENSVE</name>
<gene>
    <name evidence="4" type="ORF">OPV22_026838</name>
</gene>
<evidence type="ECO:0000256" key="2">
    <source>
        <dbReference type="RuleBase" id="RU361268"/>
    </source>
</evidence>
<dbReference type="PANTHER" id="PTHR11740">
    <property type="entry name" value="CASEIN KINASE II SUBUNIT BETA"/>
    <property type="match status" value="1"/>
</dbReference>
<comment type="caution">
    <text evidence="4">The sequence shown here is derived from an EMBL/GenBank/DDBJ whole genome shotgun (WGS) entry which is preliminary data.</text>
</comment>
<dbReference type="PROSITE" id="PS01101">
    <property type="entry name" value="CK2_BETA"/>
    <property type="match status" value="1"/>
</dbReference>
<dbReference type="Pfam" id="PF01214">
    <property type="entry name" value="CK_II_beta"/>
    <property type="match status" value="1"/>
</dbReference>
<evidence type="ECO:0000256" key="1">
    <source>
        <dbReference type="ARBA" id="ARBA00006941"/>
    </source>
</evidence>
<dbReference type="EMBL" id="JAQQAF010000008">
    <property type="protein sequence ID" value="KAJ8464286.1"/>
    <property type="molecule type" value="Genomic_DNA"/>
</dbReference>
<dbReference type="Gene3D" id="1.10.1820.10">
    <property type="entry name" value="protein kinase ck2 holoenzyme, chain C, domain 1"/>
    <property type="match status" value="1"/>
</dbReference>
<dbReference type="SUPFAM" id="SSF57798">
    <property type="entry name" value="Casein kinase II beta subunit"/>
    <property type="match status" value="1"/>
</dbReference>
<comment type="similarity">
    <text evidence="1 2">Belongs to the casein kinase 2 subunit beta family.</text>
</comment>
<dbReference type="GO" id="GO:0019887">
    <property type="term" value="F:protein kinase regulator activity"/>
    <property type="evidence" value="ECO:0007669"/>
    <property type="project" value="InterPro"/>
</dbReference>
<dbReference type="PANTHER" id="PTHR11740:SF36">
    <property type="entry name" value="CASEIN KINASE II SUBUNIT BETA"/>
    <property type="match status" value="1"/>
</dbReference>
<accession>A0AAV8Q447</accession>
<evidence type="ECO:0000256" key="3">
    <source>
        <dbReference type="SAM" id="MobiDB-lite"/>
    </source>
</evidence>
<dbReference type="FunFam" id="2.20.25.20:FF:000001">
    <property type="entry name" value="Casein kinase II subunit beta"/>
    <property type="match status" value="1"/>
</dbReference>
<proteinExistence type="inferred from homology"/>
<dbReference type="FunFam" id="1.10.1820.10:FF:000005">
    <property type="entry name" value="Casein kinase II subunit beta"/>
    <property type="match status" value="1"/>
</dbReference>
<evidence type="ECO:0000313" key="5">
    <source>
        <dbReference type="Proteomes" id="UP001222027"/>
    </source>
</evidence>
<comment type="subunit">
    <text evidence="2">Tetramer of two alpha and two beta subunits.</text>
</comment>
<dbReference type="Proteomes" id="UP001222027">
    <property type="component" value="Unassembled WGS sequence"/>
</dbReference>
<feature type="region of interest" description="Disordered" evidence="3">
    <location>
        <begin position="90"/>
        <end position="132"/>
    </location>
</feature>
<dbReference type="InterPro" id="IPR016149">
    <property type="entry name" value="Casein_kin_II_reg-sub_N"/>
</dbReference>
<dbReference type="Gene3D" id="2.20.25.20">
    <property type="match status" value="1"/>
</dbReference>
<dbReference type="InterPro" id="IPR000704">
    <property type="entry name" value="Casein_kinase_II_reg-sub"/>
</dbReference>
<dbReference type="PRINTS" id="PR00472">
    <property type="entry name" value="CASNKINASEII"/>
</dbReference>
<dbReference type="GO" id="GO:0005956">
    <property type="term" value="C:protein kinase CK2 complex"/>
    <property type="evidence" value="ECO:0007669"/>
    <property type="project" value="UniProtKB-UniRule"/>
</dbReference>
<sequence>MHLKTVAVPERSRGALSAREAVALPAVTPTAAFPRKHLSFWAVSLCSVNETEAQYAVTEHMPSPLPNWVQHLGALSSSLRDRSRVLLLATEPKRRPEGASSSMQLTSKEAKLKNSKPTPELSETGIEETDLSTSDEDASSWISWFCGLRGNEFLCEVDEDYIQDDFNLCGLQSQISYYDNALDMILDNDSFSGDIDGEENSEIEPAAELLYGLIHARYVVTTRGLNAMHEKYKKADFGRCPRVFCGGQPCLPVGISDLPHSGSVRIYCPKCDDVYFPRCKYQSDMDGAYIGTTFPHLYLMTYPSAKSAMTVQHYVPKVFGFKLHKGSK</sequence>